<dbReference type="PANTHER" id="PTHR34071:SF2">
    <property type="entry name" value="FLAVIN-NUCLEOTIDE-BINDING PROTEIN"/>
    <property type="match status" value="1"/>
</dbReference>
<dbReference type="Gene3D" id="2.30.110.10">
    <property type="entry name" value="Electron Transport, Fmn-binding Protein, Chain A"/>
    <property type="match status" value="1"/>
</dbReference>
<keyword evidence="3" id="KW-1185">Reference proteome</keyword>
<dbReference type="InterPro" id="IPR024747">
    <property type="entry name" value="Pyridox_Oxase-rel"/>
</dbReference>
<gene>
    <name evidence="2" type="ORF">HD595_001807</name>
</gene>
<organism evidence="2 3">
    <name type="scientific">Nonomuraea roseoviolacea subsp. carminata</name>
    <dbReference type="NCBI Taxonomy" id="160689"/>
    <lineage>
        <taxon>Bacteria</taxon>
        <taxon>Bacillati</taxon>
        <taxon>Actinomycetota</taxon>
        <taxon>Actinomycetes</taxon>
        <taxon>Streptosporangiales</taxon>
        <taxon>Streptosporangiaceae</taxon>
        <taxon>Nonomuraea</taxon>
    </lineage>
</organism>
<protein>
    <submittedName>
        <fullName evidence="2">Nitroimidazol reductase NimA-like FMN-containing flavoprotein (Pyridoxamine 5'-phosphate oxidase superfamily)</fullName>
    </submittedName>
</protein>
<reference evidence="2 3" key="1">
    <citation type="submission" date="2022-06" db="EMBL/GenBank/DDBJ databases">
        <title>Sequencing the genomes of 1000 actinobacteria strains.</title>
        <authorList>
            <person name="Klenk H.-P."/>
        </authorList>
    </citation>
    <scope>NUCLEOTIDE SEQUENCE [LARGE SCALE GENOMIC DNA]</scope>
    <source>
        <strain evidence="2 3">DSM 44170</strain>
    </source>
</reference>
<dbReference type="Pfam" id="PF12900">
    <property type="entry name" value="Pyridox_ox_2"/>
    <property type="match status" value="1"/>
</dbReference>
<sequence>MSDSSQVPNRLARVRRKPQRGRYDRESVRAVLDAAPFCHVATVRDGRPVVLPMAYARVGDSVVLHGSPVAGLFRDVGAGSAVCVTATLFDGLVLDVSARHHSMNYRSVTVHGHAVRLTSEDEILTALRAIIDHLTPGRWDDVRPPDAKDLRETAVWRVDIEDASVKVRDEPPHDDPVPGVWTGQVPARLAFGAPVPLTPDADVPGYVTRLG</sequence>
<name>A0ABT1JVS8_9ACTN</name>
<evidence type="ECO:0000256" key="1">
    <source>
        <dbReference type="SAM" id="MobiDB-lite"/>
    </source>
</evidence>
<dbReference type="EMBL" id="JAMZEC010000001">
    <property type="protein sequence ID" value="MCP2345685.1"/>
    <property type="molecule type" value="Genomic_DNA"/>
</dbReference>
<dbReference type="RefSeq" id="WP_253767456.1">
    <property type="nucleotide sequence ID" value="NZ_BAAAVE010000032.1"/>
</dbReference>
<dbReference type="SUPFAM" id="SSF50475">
    <property type="entry name" value="FMN-binding split barrel"/>
    <property type="match status" value="1"/>
</dbReference>
<comment type="caution">
    <text evidence="2">The sequence shown here is derived from an EMBL/GenBank/DDBJ whole genome shotgun (WGS) entry which is preliminary data.</text>
</comment>
<dbReference type="InterPro" id="IPR012349">
    <property type="entry name" value="Split_barrel_FMN-bd"/>
</dbReference>
<evidence type="ECO:0000313" key="3">
    <source>
        <dbReference type="Proteomes" id="UP001320766"/>
    </source>
</evidence>
<feature type="region of interest" description="Disordered" evidence="1">
    <location>
        <begin position="1"/>
        <end position="21"/>
    </location>
</feature>
<dbReference type="Proteomes" id="UP001320766">
    <property type="component" value="Unassembled WGS sequence"/>
</dbReference>
<proteinExistence type="predicted"/>
<accession>A0ABT1JVS8</accession>
<dbReference type="PANTHER" id="PTHR34071">
    <property type="entry name" value="5-NITROIMIDAZOLE ANTIBIOTICS RESISTANCE PROTEIN, NIMA-FAMILY-RELATED PROTEIN-RELATED"/>
    <property type="match status" value="1"/>
</dbReference>
<evidence type="ECO:0000313" key="2">
    <source>
        <dbReference type="EMBL" id="MCP2345685.1"/>
    </source>
</evidence>